<dbReference type="GO" id="GO:0003824">
    <property type="term" value="F:catalytic activity"/>
    <property type="evidence" value="ECO:0007669"/>
    <property type="project" value="InterPro"/>
</dbReference>
<gene>
    <name evidence="1" type="ORF">N7468_001580</name>
</gene>
<dbReference type="InterPro" id="IPR040442">
    <property type="entry name" value="Pyrv_kinase-like_dom_sf"/>
</dbReference>
<dbReference type="Pfam" id="PF13714">
    <property type="entry name" value="PEP_mutase"/>
    <property type="match status" value="1"/>
</dbReference>
<evidence type="ECO:0000313" key="1">
    <source>
        <dbReference type="EMBL" id="KAJ5246597.1"/>
    </source>
</evidence>
<protein>
    <submittedName>
        <fullName evidence="1">Uncharacterized protein</fullName>
    </submittedName>
</protein>
<dbReference type="GeneID" id="83198180"/>
<keyword evidence="2" id="KW-1185">Reference proteome</keyword>
<reference evidence="1" key="2">
    <citation type="journal article" date="2023" name="IMA Fungus">
        <title>Comparative genomic study of the Penicillium genus elucidates a diverse pangenome and 15 lateral gene transfer events.</title>
        <authorList>
            <person name="Petersen C."/>
            <person name="Sorensen T."/>
            <person name="Nielsen M.R."/>
            <person name="Sondergaard T.E."/>
            <person name="Sorensen J.L."/>
            <person name="Fitzpatrick D.A."/>
            <person name="Frisvad J.C."/>
            <person name="Nielsen K.L."/>
        </authorList>
    </citation>
    <scope>NUCLEOTIDE SEQUENCE</scope>
    <source>
        <strain evidence="1">IBT 19713</strain>
    </source>
</reference>
<accession>A0A9W9PJU1</accession>
<dbReference type="Proteomes" id="UP001150941">
    <property type="component" value="Unassembled WGS sequence"/>
</dbReference>
<comment type="caution">
    <text evidence="1">The sequence shown here is derived from an EMBL/GenBank/DDBJ whole genome shotgun (WGS) entry which is preliminary data.</text>
</comment>
<reference evidence="1" key="1">
    <citation type="submission" date="2022-11" db="EMBL/GenBank/DDBJ databases">
        <authorList>
            <person name="Petersen C."/>
        </authorList>
    </citation>
    <scope>NUCLEOTIDE SEQUENCE</scope>
    <source>
        <strain evidence="1">IBT 19713</strain>
    </source>
</reference>
<sequence>MSPRHILAKELKALHKTYQPVILANIVDGVSMKVIASLPQCKAVATGNCAVAEAAGHLRRAVKVDARDGCGAQLASIAKELIETGVFGINLDDVDSETKKLHSKAEASNRIQEALQATKDSIVPHLAINTRCDVLLNGGKLDGTIERGKTYLLGLPLFSLGGSAPGRITQRVQADGRLNASKTSDGLAVAALSHRCFADQR</sequence>
<dbReference type="SUPFAM" id="SSF51621">
    <property type="entry name" value="Phosphoenolpyruvate/pyruvate domain"/>
    <property type="match status" value="1"/>
</dbReference>
<dbReference type="Gene3D" id="3.20.20.60">
    <property type="entry name" value="Phosphoenolpyruvate-binding domains"/>
    <property type="match status" value="1"/>
</dbReference>
<evidence type="ECO:0000313" key="2">
    <source>
        <dbReference type="Proteomes" id="UP001150941"/>
    </source>
</evidence>
<dbReference type="OrthoDB" id="429143at2759"/>
<dbReference type="RefSeq" id="XP_058334018.1">
    <property type="nucleotide sequence ID" value="XM_058470877.1"/>
</dbReference>
<dbReference type="AlphaFoldDB" id="A0A9W9PJU1"/>
<name>A0A9W9PJU1_9EURO</name>
<dbReference type="EMBL" id="JAPQKS010000002">
    <property type="protein sequence ID" value="KAJ5246597.1"/>
    <property type="molecule type" value="Genomic_DNA"/>
</dbReference>
<proteinExistence type="predicted"/>
<organism evidence="1 2">
    <name type="scientific">Penicillium chermesinum</name>
    <dbReference type="NCBI Taxonomy" id="63820"/>
    <lineage>
        <taxon>Eukaryota</taxon>
        <taxon>Fungi</taxon>
        <taxon>Dikarya</taxon>
        <taxon>Ascomycota</taxon>
        <taxon>Pezizomycotina</taxon>
        <taxon>Eurotiomycetes</taxon>
        <taxon>Eurotiomycetidae</taxon>
        <taxon>Eurotiales</taxon>
        <taxon>Aspergillaceae</taxon>
        <taxon>Penicillium</taxon>
    </lineage>
</organism>
<dbReference type="InterPro" id="IPR015813">
    <property type="entry name" value="Pyrv/PenolPyrv_kinase-like_dom"/>
</dbReference>